<feature type="region of interest" description="Disordered" evidence="1">
    <location>
        <begin position="165"/>
        <end position="185"/>
    </location>
</feature>
<evidence type="ECO:0000313" key="3">
    <source>
        <dbReference type="EMBL" id="NMO20255.1"/>
    </source>
</evidence>
<protein>
    <recommendedName>
        <fullName evidence="5">Lipoprotein</fullName>
    </recommendedName>
</protein>
<evidence type="ECO:0000313" key="4">
    <source>
        <dbReference type="Proteomes" id="UP000518300"/>
    </source>
</evidence>
<sequence>MSRAVRALAAAGLAALTFGAGLTACGLSDNELAGSVSELFPLGDISRVEVLRNAEALQVSYYRNNALDVDLVARLTVATEGLELRPGAKVNLAGLTPSGQARASVVHLNAGEPARVFAPVEKGDLELEEGGSPGEATRGNFSMSFKKGEGYGAGRNLEGTFKATALDASFGPEPGEMLDAGVPAP</sequence>
<keyword evidence="4" id="KW-1185">Reference proteome</keyword>
<dbReference type="RefSeq" id="WP_169349476.1">
    <property type="nucleotide sequence ID" value="NZ_JABBJJ010000233.1"/>
</dbReference>
<proteinExistence type="predicted"/>
<reference evidence="3 4" key="1">
    <citation type="submission" date="2020-04" db="EMBL/GenBank/DDBJ databases">
        <title>Draft genome of Pyxidicoccus fallax type strain.</title>
        <authorList>
            <person name="Whitworth D.E."/>
        </authorList>
    </citation>
    <scope>NUCLEOTIDE SEQUENCE [LARGE SCALE GENOMIC DNA]</scope>
    <source>
        <strain evidence="3 4">DSM 14698</strain>
    </source>
</reference>
<comment type="caution">
    <text evidence="3">The sequence shown here is derived from an EMBL/GenBank/DDBJ whole genome shotgun (WGS) entry which is preliminary data.</text>
</comment>
<organism evidence="3 4">
    <name type="scientific">Pyxidicoccus fallax</name>
    <dbReference type="NCBI Taxonomy" id="394095"/>
    <lineage>
        <taxon>Bacteria</taxon>
        <taxon>Pseudomonadati</taxon>
        <taxon>Myxococcota</taxon>
        <taxon>Myxococcia</taxon>
        <taxon>Myxococcales</taxon>
        <taxon>Cystobacterineae</taxon>
        <taxon>Myxococcaceae</taxon>
        <taxon>Pyxidicoccus</taxon>
    </lineage>
</organism>
<keyword evidence="2" id="KW-0732">Signal</keyword>
<evidence type="ECO:0000256" key="2">
    <source>
        <dbReference type="SAM" id="SignalP"/>
    </source>
</evidence>
<gene>
    <name evidence="3" type="ORF">HG543_36155</name>
</gene>
<evidence type="ECO:0008006" key="5">
    <source>
        <dbReference type="Google" id="ProtNLM"/>
    </source>
</evidence>
<dbReference type="Proteomes" id="UP000518300">
    <property type="component" value="Unassembled WGS sequence"/>
</dbReference>
<feature type="chain" id="PRO_5032521793" description="Lipoprotein" evidence="2">
    <location>
        <begin position="25"/>
        <end position="185"/>
    </location>
</feature>
<name>A0A848LQS2_9BACT</name>
<dbReference type="AlphaFoldDB" id="A0A848LQS2"/>
<accession>A0A848LQS2</accession>
<dbReference type="EMBL" id="JABBJJ010000233">
    <property type="protein sequence ID" value="NMO20255.1"/>
    <property type="molecule type" value="Genomic_DNA"/>
</dbReference>
<feature type="signal peptide" evidence="2">
    <location>
        <begin position="1"/>
        <end position="24"/>
    </location>
</feature>
<dbReference type="PROSITE" id="PS51257">
    <property type="entry name" value="PROKAR_LIPOPROTEIN"/>
    <property type="match status" value="1"/>
</dbReference>
<evidence type="ECO:0000256" key="1">
    <source>
        <dbReference type="SAM" id="MobiDB-lite"/>
    </source>
</evidence>